<accession>A0A1W1YZ76</accession>
<reference evidence="1 2" key="1">
    <citation type="submission" date="2017-04" db="EMBL/GenBank/DDBJ databases">
        <authorList>
            <person name="Afonso C.L."/>
            <person name="Miller P.J."/>
            <person name="Scott M.A."/>
            <person name="Spackman E."/>
            <person name="Goraichik I."/>
            <person name="Dimitrov K.M."/>
            <person name="Suarez D.L."/>
            <person name="Swayne D.E."/>
        </authorList>
    </citation>
    <scope>NUCLEOTIDE SEQUENCE [LARGE SCALE GENOMIC DNA]</scope>
    <source>
        <strain evidence="1 2">CGMCC 1.10972</strain>
    </source>
</reference>
<evidence type="ECO:0008006" key="3">
    <source>
        <dbReference type="Google" id="ProtNLM"/>
    </source>
</evidence>
<organism evidence="1 2">
    <name type="scientific">Fulvimarina manganoxydans</name>
    <dbReference type="NCBI Taxonomy" id="937218"/>
    <lineage>
        <taxon>Bacteria</taxon>
        <taxon>Pseudomonadati</taxon>
        <taxon>Pseudomonadota</taxon>
        <taxon>Alphaproteobacteria</taxon>
        <taxon>Hyphomicrobiales</taxon>
        <taxon>Aurantimonadaceae</taxon>
        <taxon>Fulvimarina</taxon>
    </lineage>
</organism>
<dbReference type="OrthoDB" id="1982at2"/>
<dbReference type="STRING" id="937218.SAMN06297251_102106"/>
<dbReference type="RefSeq" id="WP_084408569.1">
    <property type="nucleotide sequence ID" value="NZ_FWXR01000002.1"/>
</dbReference>
<dbReference type="EMBL" id="FWXR01000002">
    <property type="protein sequence ID" value="SMC41527.1"/>
    <property type="molecule type" value="Genomic_DNA"/>
</dbReference>
<evidence type="ECO:0000313" key="1">
    <source>
        <dbReference type="EMBL" id="SMC41527.1"/>
    </source>
</evidence>
<name>A0A1W1YZ76_9HYPH</name>
<evidence type="ECO:0000313" key="2">
    <source>
        <dbReference type="Proteomes" id="UP000192656"/>
    </source>
</evidence>
<dbReference type="AlphaFoldDB" id="A0A1W1YZ76"/>
<dbReference type="Proteomes" id="UP000192656">
    <property type="component" value="Unassembled WGS sequence"/>
</dbReference>
<keyword evidence="2" id="KW-1185">Reference proteome</keyword>
<proteinExistence type="predicted"/>
<gene>
    <name evidence="1" type="ORF">SAMN06297251_102106</name>
</gene>
<sequence>MVALAPNLISQTITAIDAALADRQRPRFQRRLSGSMIGKECERAIWFQFRWAYEPERFSGQMLRLFETGHLREPRVFRELALIGVKASDIDPETGEQWTFTELDGHFVVKIDGRGTGFVEAPKTEHIVGIKTMNDKNFKELKKVGIAVSKPEHVAQAQSEMHCSGIHRFFYYAVNKDTDELYSGADVRIRYDEVAAIKLMVKAKRVLDAIRPPEPISQDRSAFACRFCKAKAVCGGEAFAPRTCRSCLHSTPALGGDAEWRCEKHGTILTVEDQEAGCGEHLFIPELVPGSQIDVAPDGSSVTYEMPDGTTWVDGIAQEAA</sequence>
<dbReference type="Gene3D" id="3.90.320.10">
    <property type="match status" value="1"/>
</dbReference>
<dbReference type="InterPro" id="IPR011604">
    <property type="entry name" value="PDDEXK-like_dom_sf"/>
</dbReference>
<protein>
    <recommendedName>
        <fullName evidence="3">PD-(D/E)XK nuclease superfamily protein</fullName>
    </recommendedName>
</protein>